<keyword evidence="4 8" id="KW-0408">Iron</keyword>
<evidence type="ECO:0000313" key="12">
    <source>
        <dbReference type="EMBL" id="PSW16402.1"/>
    </source>
</evidence>
<name>A0A2T3NLR7_9GAMM</name>
<evidence type="ECO:0000256" key="8">
    <source>
        <dbReference type="PROSITE-ProRule" id="PRU00433"/>
    </source>
</evidence>
<keyword evidence="7" id="KW-1015">Disulfide bond</keyword>
<feature type="signal peptide" evidence="9">
    <location>
        <begin position="1"/>
        <end position="28"/>
    </location>
</feature>
<gene>
    <name evidence="12" type="ORF">C9J01_05235</name>
</gene>
<sequence length="309" mass="35691">MIMKINKSLPILAICGFMLLLNSSPTFAAKWRENYFPNTELTTHNNTKVNFYSDLLRDKVVLINFIFTRCQNMCPMETARLVALQRKLGDRVGKDIFFYSISIDPEYDTPERLNEYAKQYQIGPGWLFLTGKKDEIDELRTKLGLSIDDLVISDDGQLDHNLSLIIGNEATGRWMKRSPYEDTAVLAAMIGDWLHNWQSPSSQQLASYDQAPKLDEESHGKYLYRTRCATCHSYSDSDEMLGPNLSGVTERRKEAWLRRWLKEPDIMLEEDPVAIAMLKQYNGVRMPNFQLSDTDIDSLMLFMKEQDSQ</sequence>
<proteinExistence type="inferred from homology"/>
<dbReference type="SUPFAM" id="SSF46626">
    <property type="entry name" value="Cytochrome c"/>
    <property type="match status" value="1"/>
</dbReference>
<keyword evidence="5 6" id="KW-0186">Copper</keyword>
<dbReference type="InterPro" id="IPR003782">
    <property type="entry name" value="SCO1/SenC"/>
</dbReference>
<evidence type="ECO:0000256" key="7">
    <source>
        <dbReference type="PIRSR" id="PIRSR603782-2"/>
    </source>
</evidence>
<evidence type="ECO:0000256" key="5">
    <source>
        <dbReference type="ARBA" id="ARBA00023008"/>
    </source>
</evidence>
<keyword evidence="3 6" id="KW-0479">Metal-binding</keyword>
<dbReference type="PROSITE" id="PS51352">
    <property type="entry name" value="THIOREDOXIN_2"/>
    <property type="match status" value="1"/>
</dbReference>
<evidence type="ECO:0000259" key="11">
    <source>
        <dbReference type="PROSITE" id="PS51352"/>
    </source>
</evidence>
<dbReference type="InterPro" id="IPR013766">
    <property type="entry name" value="Thioredoxin_domain"/>
</dbReference>
<evidence type="ECO:0000256" key="6">
    <source>
        <dbReference type="PIRSR" id="PIRSR603782-1"/>
    </source>
</evidence>
<feature type="binding site" evidence="6">
    <location>
        <position position="74"/>
    </location>
    <ligand>
        <name>Cu cation</name>
        <dbReference type="ChEBI" id="CHEBI:23378"/>
    </ligand>
</feature>
<organism evidence="12 13">
    <name type="scientific">Photobacterium rosenbergii</name>
    <dbReference type="NCBI Taxonomy" id="294936"/>
    <lineage>
        <taxon>Bacteria</taxon>
        <taxon>Pseudomonadati</taxon>
        <taxon>Pseudomonadota</taxon>
        <taxon>Gammaproteobacteria</taxon>
        <taxon>Vibrionales</taxon>
        <taxon>Vibrionaceae</taxon>
        <taxon>Photobacterium</taxon>
    </lineage>
</organism>
<feature type="domain" description="Thioredoxin" evidence="11">
    <location>
        <begin position="18"/>
        <end position="191"/>
    </location>
</feature>
<dbReference type="GO" id="GO:0020037">
    <property type="term" value="F:heme binding"/>
    <property type="evidence" value="ECO:0007669"/>
    <property type="project" value="InterPro"/>
</dbReference>
<reference evidence="12 13" key="1">
    <citation type="submission" date="2018-03" db="EMBL/GenBank/DDBJ databases">
        <title>Whole genome sequencing of Histamine producing bacteria.</title>
        <authorList>
            <person name="Butler K."/>
        </authorList>
    </citation>
    <scope>NUCLEOTIDE SEQUENCE [LARGE SCALE GENOMIC DNA]</scope>
    <source>
        <strain evidence="12 13">DSM 19138</strain>
    </source>
</reference>
<dbReference type="PROSITE" id="PS51007">
    <property type="entry name" value="CYTC"/>
    <property type="match status" value="1"/>
</dbReference>
<dbReference type="InterPro" id="IPR036249">
    <property type="entry name" value="Thioredoxin-like_sf"/>
</dbReference>
<dbReference type="SUPFAM" id="SSF52833">
    <property type="entry name" value="Thioredoxin-like"/>
    <property type="match status" value="1"/>
</dbReference>
<dbReference type="GO" id="GO:0009055">
    <property type="term" value="F:electron transfer activity"/>
    <property type="evidence" value="ECO:0007669"/>
    <property type="project" value="InterPro"/>
</dbReference>
<evidence type="ECO:0000256" key="9">
    <source>
        <dbReference type="SAM" id="SignalP"/>
    </source>
</evidence>
<feature type="domain" description="Cytochrome c" evidence="10">
    <location>
        <begin position="215"/>
        <end position="307"/>
    </location>
</feature>
<evidence type="ECO:0000313" key="13">
    <source>
        <dbReference type="Proteomes" id="UP000241346"/>
    </source>
</evidence>
<feature type="binding site" evidence="6">
    <location>
        <position position="70"/>
    </location>
    <ligand>
        <name>Cu cation</name>
        <dbReference type="ChEBI" id="CHEBI:23378"/>
    </ligand>
</feature>
<accession>A0A2T3NLR7</accession>
<evidence type="ECO:0000256" key="1">
    <source>
        <dbReference type="ARBA" id="ARBA00010996"/>
    </source>
</evidence>
<evidence type="ECO:0000259" key="10">
    <source>
        <dbReference type="PROSITE" id="PS51007"/>
    </source>
</evidence>
<evidence type="ECO:0000256" key="4">
    <source>
        <dbReference type="ARBA" id="ARBA00023004"/>
    </source>
</evidence>
<comment type="caution">
    <text evidence="12">The sequence shown here is derived from an EMBL/GenBank/DDBJ whole genome shotgun (WGS) entry which is preliminary data.</text>
</comment>
<comment type="similarity">
    <text evidence="1">Belongs to the SCO1/2 family.</text>
</comment>
<dbReference type="GO" id="GO:0046872">
    <property type="term" value="F:metal ion binding"/>
    <property type="evidence" value="ECO:0007669"/>
    <property type="project" value="UniProtKB-KW"/>
</dbReference>
<dbReference type="AlphaFoldDB" id="A0A2T3NLR7"/>
<dbReference type="PANTHER" id="PTHR12151">
    <property type="entry name" value="ELECTRON TRANSPORT PROTIN SCO1/SENC FAMILY MEMBER"/>
    <property type="match status" value="1"/>
</dbReference>
<feature type="binding site" evidence="6">
    <location>
        <position position="160"/>
    </location>
    <ligand>
        <name>Cu cation</name>
        <dbReference type="ChEBI" id="CHEBI:23378"/>
    </ligand>
</feature>
<keyword evidence="2 8" id="KW-0349">Heme</keyword>
<dbReference type="PANTHER" id="PTHR12151:SF25">
    <property type="entry name" value="LINALOOL DEHYDRATASE_ISOMERASE DOMAIN-CONTAINING PROTEIN"/>
    <property type="match status" value="1"/>
</dbReference>
<dbReference type="Pfam" id="PF00034">
    <property type="entry name" value="Cytochrom_C"/>
    <property type="match status" value="1"/>
</dbReference>
<dbReference type="Pfam" id="PF02630">
    <property type="entry name" value="SCO1-SenC"/>
    <property type="match status" value="1"/>
</dbReference>
<dbReference type="Gene3D" id="3.40.30.10">
    <property type="entry name" value="Glutaredoxin"/>
    <property type="match status" value="1"/>
</dbReference>
<dbReference type="EMBL" id="PYMB01000001">
    <property type="protein sequence ID" value="PSW16402.1"/>
    <property type="molecule type" value="Genomic_DNA"/>
</dbReference>
<keyword evidence="9" id="KW-0732">Signal</keyword>
<dbReference type="Gene3D" id="1.10.760.10">
    <property type="entry name" value="Cytochrome c-like domain"/>
    <property type="match status" value="1"/>
</dbReference>
<dbReference type="CDD" id="cd02968">
    <property type="entry name" value="SCO"/>
    <property type="match status" value="1"/>
</dbReference>
<protein>
    <submittedName>
        <fullName evidence="12">Electron transporter SenC</fullName>
    </submittedName>
</protein>
<evidence type="ECO:0000256" key="2">
    <source>
        <dbReference type="ARBA" id="ARBA00022617"/>
    </source>
</evidence>
<feature type="disulfide bond" description="Redox-active" evidence="7">
    <location>
        <begin position="70"/>
        <end position="74"/>
    </location>
</feature>
<dbReference type="InterPro" id="IPR009056">
    <property type="entry name" value="Cyt_c-like_dom"/>
</dbReference>
<feature type="chain" id="PRO_5015771827" evidence="9">
    <location>
        <begin position="29"/>
        <end position="309"/>
    </location>
</feature>
<dbReference type="InterPro" id="IPR036909">
    <property type="entry name" value="Cyt_c-like_dom_sf"/>
</dbReference>
<dbReference type="Proteomes" id="UP000241346">
    <property type="component" value="Unassembled WGS sequence"/>
</dbReference>
<evidence type="ECO:0000256" key="3">
    <source>
        <dbReference type="ARBA" id="ARBA00022723"/>
    </source>
</evidence>